<dbReference type="RefSeq" id="WP_308787237.1">
    <property type="nucleotide sequence ID" value="NZ_JAUSWB010000004.1"/>
</dbReference>
<accession>A0ABU0GX42</accession>
<proteinExistence type="predicted"/>
<feature type="transmembrane region" description="Helical" evidence="1">
    <location>
        <begin position="197"/>
        <end position="217"/>
    </location>
</feature>
<feature type="transmembrane region" description="Helical" evidence="1">
    <location>
        <begin position="109"/>
        <end position="128"/>
    </location>
</feature>
<keyword evidence="1" id="KW-0812">Transmembrane</keyword>
<keyword evidence="1" id="KW-1133">Transmembrane helix</keyword>
<organism evidence="2 3">
    <name type="scientific">Planomicrobium stackebrandtii</name>
    <dbReference type="NCBI Taxonomy" id="253160"/>
    <lineage>
        <taxon>Bacteria</taxon>
        <taxon>Bacillati</taxon>
        <taxon>Bacillota</taxon>
        <taxon>Bacilli</taxon>
        <taxon>Bacillales</taxon>
        <taxon>Caryophanaceae</taxon>
        <taxon>Planomicrobium</taxon>
    </lineage>
</organism>
<keyword evidence="1" id="KW-0472">Membrane</keyword>
<sequence>MTARLISAIYFMLDAFIISLILVFVAQETALPAVWTWILAALGMSCISCFLFSKTPYRLIWAVGMSIAAAMWTAGVSLWLALILGMLATYLLHARYSVLSGEFNHGHHFLMKFLVVFSVCWIVLLLNPEEQTSRLLFTIAPAAILFYLVSSLLHSYFYSKADGARLSLAVGAFGIVATLSAAAATITFFIADEVRSLAGWVVGGAIRILFWPLALLLEQVTSFLSGLSTEEEMQETLDKLGPDGEAAQGDTAASEALPSDFPVEIFLGLVVLACAIALVLWLRKIKPDSKEQVQESQVIIKRHDHPSALQFLRNPASPYSQNLDLHQIREVFRGLELLATEQQMGRKNYETVREWIVRMQWDVTDSFFKTYDQVRYGDKQLPDSQANQFISEIAEIKDRYLKENV</sequence>
<protein>
    <recommendedName>
        <fullName evidence="4">DUF4129 domain-containing protein</fullName>
    </recommendedName>
</protein>
<gene>
    <name evidence="2" type="ORF">QOZ98_001942</name>
</gene>
<dbReference type="Proteomes" id="UP001241988">
    <property type="component" value="Unassembled WGS sequence"/>
</dbReference>
<feature type="transmembrane region" description="Helical" evidence="1">
    <location>
        <begin position="7"/>
        <end position="27"/>
    </location>
</feature>
<feature type="transmembrane region" description="Helical" evidence="1">
    <location>
        <begin position="169"/>
        <end position="190"/>
    </location>
</feature>
<feature type="transmembrane region" description="Helical" evidence="1">
    <location>
        <begin position="135"/>
        <end position="157"/>
    </location>
</feature>
<reference evidence="2 3" key="1">
    <citation type="submission" date="2023-07" db="EMBL/GenBank/DDBJ databases">
        <title>Genomic Encyclopedia of Type Strains, Phase IV (KMG-IV): sequencing the most valuable type-strain genomes for metagenomic binning, comparative biology and taxonomic classification.</title>
        <authorList>
            <person name="Goeker M."/>
        </authorList>
    </citation>
    <scope>NUCLEOTIDE SEQUENCE [LARGE SCALE GENOMIC DNA]</scope>
    <source>
        <strain evidence="2 3">DSM 16419</strain>
    </source>
</reference>
<evidence type="ECO:0008006" key="4">
    <source>
        <dbReference type="Google" id="ProtNLM"/>
    </source>
</evidence>
<comment type="caution">
    <text evidence="2">The sequence shown here is derived from an EMBL/GenBank/DDBJ whole genome shotgun (WGS) entry which is preliminary data.</text>
</comment>
<evidence type="ECO:0000313" key="2">
    <source>
        <dbReference type="EMBL" id="MDQ0429115.1"/>
    </source>
</evidence>
<dbReference type="EMBL" id="JAUSWB010000004">
    <property type="protein sequence ID" value="MDQ0429115.1"/>
    <property type="molecule type" value="Genomic_DNA"/>
</dbReference>
<evidence type="ECO:0000313" key="3">
    <source>
        <dbReference type="Proteomes" id="UP001241988"/>
    </source>
</evidence>
<feature type="transmembrane region" description="Helical" evidence="1">
    <location>
        <begin position="265"/>
        <end position="282"/>
    </location>
</feature>
<feature type="transmembrane region" description="Helical" evidence="1">
    <location>
        <begin position="33"/>
        <end position="52"/>
    </location>
</feature>
<feature type="transmembrane region" description="Helical" evidence="1">
    <location>
        <begin position="59"/>
        <end position="89"/>
    </location>
</feature>
<evidence type="ECO:0000256" key="1">
    <source>
        <dbReference type="SAM" id="Phobius"/>
    </source>
</evidence>
<name>A0ABU0GX42_9BACL</name>
<keyword evidence="3" id="KW-1185">Reference proteome</keyword>